<evidence type="ECO:0000256" key="3">
    <source>
        <dbReference type="ARBA" id="ARBA00022679"/>
    </source>
</evidence>
<dbReference type="GO" id="GO:0061630">
    <property type="term" value="F:ubiquitin protein ligase activity"/>
    <property type="evidence" value="ECO:0007669"/>
    <property type="project" value="UniProtKB-EC"/>
</dbReference>
<comment type="caution">
    <text evidence="11">The sequence shown here is derived from an EMBL/GenBank/DDBJ whole genome shotgun (WGS) entry which is preliminary data.</text>
</comment>
<keyword evidence="3" id="KW-0808">Transferase</keyword>
<evidence type="ECO:0000256" key="9">
    <source>
        <dbReference type="SAM" id="MobiDB-lite"/>
    </source>
</evidence>
<dbReference type="SMART" id="SM00184">
    <property type="entry name" value="RING"/>
    <property type="match status" value="1"/>
</dbReference>
<keyword evidence="12" id="KW-1185">Reference proteome</keyword>
<comment type="catalytic activity">
    <reaction evidence="1">
        <text>S-ubiquitinyl-[E2 ubiquitin-conjugating enzyme]-L-cysteine + [acceptor protein]-L-lysine = [E2 ubiquitin-conjugating enzyme]-L-cysteine + N(6)-ubiquitinyl-[acceptor protein]-L-lysine.</text>
        <dbReference type="EC" id="2.3.2.27"/>
    </reaction>
</comment>
<dbReference type="InterPro" id="IPR045191">
    <property type="entry name" value="MBR1/2-like"/>
</dbReference>
<evidence type="ECO:0000256" key="5">
    <source>
        <dbReference type="ARBA" id="ARBA00022771"/>
    </source>
</evidence>
<organism evidence="11 12">
    <name type="scientific">Panicum virgatum</name>
    <name type="common">Blackwell switchgrass</name>
    <dbReference type="NCBI Taxonomy" id="38727"/>
    <lineage>
        <taxon>Eukaryota</taxon>
        <taxon>Viridiplantae</taxon>
        <taxon>Streptophyta</taxon>
        <taxon>Embryophyta</taxon>
        <taxon>Tracheophyta</taxon>
        <taxon>Spermatophyta</taxon>
        <taxon>Magnoliopsida</taxon>
        <taxon>Liliopsida</taxon>
        <taxon>Poales</taxon>
        <taxon>Poaceae</taxon>
        <taxon>PACMAD clade</taxon>
        <taxon>Panicoideae</taxon>
        <taxon>Panicodae</taxon>
        <taxon>Paniceae</taxon>
        <taxon>Panicinae</taxon>
        <taxon>Panicum</taxon>
        <taxon>Panicum sect. Hiantes</taxon>
    </lineage>
</organism>
<evidence type="ECO:0000256" key="8">
    <source>
        <dbReference type="PROSITE-ProRule" id="PRU00175"/>
    </source>
</evidence>
<evidence type="ECO:0000256" key="2">
    <source>
        <dbReference type="ARBA" id="ARBA00012483"/>
    </source>
</evidence>
<feature type="domain" description="RING-type" evidence="10">
    <location>
        <begin position="325"/>
        <end position="370"/>
    </location>
</feature>
<dbReference type="PROSITE" id="PS50089">
    <property type="entry name" value="ZF_RING_2"/>
    <property type="match status" value="1"/>
</dbReference>
<feature type="compositionally biased region" description="Basic and acidic residues" evidence="9">
    <location>
        <begin position="46"/>
        <end position="58"/>
    </location>
</feature>
<keyword evidence="5 8" id="KW-0863">Zinc-finger</keyword>
<dbReference type="SUPFAM" id="SSF57850">
    <property type="entry name" value="RING/U-box"/>
    <property type="match status" value="1"/>
</dbReference>
<feature type="compositionally biased region" description="Low complexity" evidence="9">
    <location>
        <begin position="144"/>
        <end position="159"/>
    </location>
</feature>
<dbReference type="EMBL" id="CM029049">
    <property type="protein sequence ID" value="KAG2574490.1"/>
    <property type="molecule type" value="Genomic_DNA"/>
</dbReference>
<dbReference type="InterPro" id="IPR001841">
    <property type="entry name" value="Znf_RING"/>
</dbReference>
<feature type="region of interest" description="Disordered" evidence="9">
    <location>
        <begin position="28"/>
        <end position="200"/>
    </location>
</feature>
<evidence type="ECO:0000256" key="4">
    <source>
        <dbReference type="ARBA" id="ARBA00022723"/>
    </source>
</evidence>
<keyword evidence="4" id="KW-0479">Metal-binding</keyword>
<gene>
    <name evidence="11" type="ORF">PVAP13_7KG330300</name>
</gene>
<dbReference type="PANTHER" id="PTHR22937:SF46">
    <property type="entry name" value="RING-TYPE E3 UBIQUITIN TRANSFERASE"/>
    <property type="match status" value="1"/>
</dbReference>
<evidence type="ECO:0000313" key="12">
    <source>
        <dbReference type="Proteomes" id="UP000823388"/>
    </source>
</evidence>
<dbReference type="GO" id="GO:0008270">
    <property type="term" value="F:zinc ion binding"/>
    <property type="evidence" value="ECO:0007669"/>
    <property type="project" value="UniProtKB-KW"/>
</dbReference>
<proteinExistence type="predicted"/>
<evidence type="ECO:0000256" key="1">
    <source>
        <dbReference type="ARBA" id="ARBA00000900"/>
    </source>
</evidence>
<keyword evidence="7" id="KW-0862">Zinc</keyword>
<evidence type="ECO:0000259" key="10">
    <source>
        <dbReference type="PROSITE" id="PS50089"/>
    </source>
</evidence>
<evidence type="ECO:0000256" key="6">
    <source>
        <dbReference type="ARBA" id="ARBA00022786"/>
    </source>
</evidence>
<dbReference type="InterPro" id="IPR013083">
    <property type="entry name" value="Znf_RING/FYVE/PHD"/>
</dbReference>
<sequence>MDEHMGRRTVGGLLFTKGGSILLFREDGSRSKAKNCCSRHGCSGRHSVDKAKGKEVHRAAAPNESAPATPGRSRILRKPSRKPPQPQESSASDSISRDAGGSCSETGNRSRDTPGRDLLARLKDRVNASRKRSLNRESSPPSPNGLGASSPSSSRSISRPSHRAASRIRKADDSANAGTDSAPRNGSGDARRNSERSDDDLLLVEQVARDHVPSEGFLSGFMARYRSGLQGGVSSLEDSVEDSNGYWRFDTGVTEELENFFIFNDRHRGMRMDIDGMSYEELLALGERIGTVNTGLSDDALAKCLNRSIYMPTASGSHEDCDRKCSVCQASSNEEYLAGEELGKMACKHYYHMPCIQRWLRQKNWCPVCKSVALNTN</sequence>
<feature type="compositionally biased region" description="Basic and acidic residues" evidence="9">
    <location>
        <begin position="108"/>
        <end position="127"/>
    </location>
</feature>
<dbReference type="EC" id="2.3.2.27" evidence="2"/>
<dbReference type="PANTHER" id="PTHR22937">
    <property type="entry name" value="E3 UBIQUITIN-PROTEIN LIGASE RNF165"/>
    <property type="match status" value="1"/>
</dbReference>
<name>A0A8T0QJQ2_PANVG</name>
<dbReference type="Gene3D" id="3.30.40.10">
    <property type="entry name" value="Zinc/RING finger domain, C3HC4 (zinc finger)"/>
    <property type="match status" value="1"/>
</dbReference>
<protein>
    <recommendedName>
        <fullName evidence="2">RING-type E3 ubiquitin transferase</fullName>
        <ecNumber evidence="2">2.3.2.27</ecNumber>
    </recommendedName>
</protein>
<dbReference type="Pfam" id="PF13639">
    <property type="entry name" value="zf-RING_2"/>
    <property type="match status" value="1"/>
</dbReference>
<dbReference type="FunFam" id="3.30.40.10:FF:000589">
    <property type="entry name" value="RING/U-box superfamily protein"/>
    <property type="match status" value="1"/>
</dbReference>
<reference evidence="11" key="1">
    <citation type="submission" date="2020-05" db="EMBL/GenBank/DDBJ databases">
        <title>WGS assembly of Panicum virgatum.</title>
        <authorList>
            <person name="Lovell J.T."/>
            <person name="Jenkins J."/>
            <person name="Shu S."/>
            <person name="Juenger T.E."/>
            <person name="Schmutz J."/>
        </authorList>
    </citation>
    <scope>NUCLEOTIDE SEQUENCE</scope>
    <source>
        <strain evidence="11">AP13</strain>
    </source>
</reference>
<evidence type="ECO:0000313" key="11">
    <source>
        <dbReference type="EMBL" id="KAG2574490.1"/>
    </source>
</evidence>
<evidence type="ECO:0000256" key="7">
    <source>
        <dbReference type="ARBA" id="ARBA00022833"/>
    </source>
</evidence>
<keyword evidence="6" id="KW-0833">Ubl conjugation pathway</keyword>
<dbReference type="Proteomes" id="UP000823388">
    <property type="component" value="Chromosome 7K"/>
</dbReference>
<accession>A0A8T0QJQ2</accession>
<dbReference type="AlphaFoldDB" id="A0A8T0QJQ2"/>